<accession>A0AAV8S7Z1</accession>
<dbReference type="EMBL" id="JAIWQS010000012">
    <property type="protein sequence ID" value="KAJ8748311.1"/>
    <property type="molecule type" value="Genomic_DNA"/>
</dbReference>
<proteinExistence type="predicted"/>
<evidence type="ECO:0000313" key="2">
    <source>
        <dbReference type="EMBL" id="KAJ8748311.1"/>
    </source>
</evidence>
<organism evidence="2 3">
    <name type="scientific">Erythroxylum novogranatense</name>
    <dbReference type="NCBI Taxonomy" id="1862640"/>
    <lineage>
        <taxon>Eukaryota</taxon>
        <taxon>Viridiplantae</taxon>
        <taxon>Streptophyta</taxon>
        <taxon>Embryophyta</taxon>
        <taxon>Tracheophyta</taxon>
        <taxon>Spermatophyta</taxon>
        <taxon>Magnoliopsida</taxon>
        <taxon>eudicotyledons</taxon>
        <taxon>Gunneridae</taxon>
        <taxon>Pentapetalae</taxon>
        <taxon>rosids</taxon>
        <taxon>fabids</taxon>
        <taxon>Malpighiales</taxon>
        <taxon>Erythroxylaceae</taxon>
        <taxon>Erythroxylum</taxon>
    </lineage>
</organism>
<dbReference type="Proteomes" id="UP001159364">
    <property type="component" value="Linkage Group LG12"/>
</dbReference>
<keyword evidence="3" id="KW-1185">Reference proteome</keyword>
<protein>
    <submittedName>
        <fullName evidence="2">Uncharacterized protein</fullName>
    </submittedName>
</protein>
<gene>
    <name evidence="2" type="ORF">K2173_001730</name>
</gene>
<comment type="caution">
    <text evidence="2">The sequence shown here is derived from an EMBL/GenBank/DDBJ whole genome shotgun (WGS) entry which is preliminary data.</text>
</comment>
<feature type="compositionally biased region" description="Polar residues" evidence="1">
    <location>
        <begin position="1"/>
        <end position="15"/>
    </location>
</feature>
<name>A0AAV8S7Z1_9ROSI</name>
<reference evidence="2 3" key="1">
    <citation type="submission" date="2021-09" db="EMBL/GenBank/DDBJ databases">
        <title>Genomic insights and catalytic innovation underlie evolution of tropane alkaloids biosynthesis.</title>
        <authorList>
            <person name="Wang Y.-J."/>
            <person name="Tian T."/>
            <person name="Huang J.-P."/>
            <person name="Huang S.-X."/>
        </authorList>
    </citation>
    <scope>NUCLEOTIDE SEQUENCE [LARGE SCALE GENOMIC DNA]</scope>
    <source>
        <strain evidence="2">KIB-2018</strain>
        <tissue evidence="2">Leaf</tissue>
    </source>
</reference>
<evidence type="ECO:0000256" key="1">
    <source>
        <dbReference type="SAM" id="MobiDB-lite"/>
    </source>
</evidence>
<dbReference type="AlphaFoldDB" id="A0AAV8S7Z1"/>
<evidence type="ECO:0000313" key="3">
    <source>
        <dbReference type="Proteomes" id="UP001159364"/>
    </source>
</evidence>
<feature type="region of interest" description="Disordered" evidence="1">
    <location>
        <begin position="1"/>
        <end position="21"/>
    </location>
</feature>
<sequence length="72" mass="7838">MGVSERTSLTVSSSRDAGGCEGGRWVYAGTDCGRRIKDSLSFSEKSCTVGGSFFSGMIRRRLWKSLLLYCSS</sequence>